<dbReference type="AlphaFoldDB" id="A0AAV8W6S6"/>
<dbReference type="EMBL" id="JANEYG010000009">
    <property type="protein sequence ID" value="KAJ8921581.1"/>
    <property type="molecule type" value="Genomic_DNA"/>
</dbReference>
<proteinExistence type="predicted"/>
<sequence>MSPASSGSLEVERYIGACLISQNRSKTTTTNKVRNDHIFPHNRDHYIPDIYQHHVNFRLQRCQSVDGWAGGMPLISFANHQRRARRNDSDGGSRTEDHQNSPISRLAVHTQGAPLILAKSYNHRKNKVHRNSVTSTKIFENSNIKKSNKCQEQENSSSATSAGVDAVSVTSDESSGSANSENCLPRIIKPRKRRKKDRKPPLLGRPLSQDGFSTDSASPDIDNTQSGILSISPFLPFTFDPYTPYNVPESPQLFDRCHILSDISETPKLHHSFEDIEELDDGKDINGNQSTSSCQCRYCDPSGQIWDVDRNCYSPFLTPPNIHSKSFHFPNFNLDVAYSCPVSNSENHCLVHSMSTISLEEEENKKLPPSRSSSSSSCRDLEVSTEIVTSLNGHRDLEIKFYSSPSVDASIRDKNSEKIQAGSREPTDVSKTNKCAVNSECKFVSEE</sequence>
<dbReference type="Proteomes" id="UP001159042">
    <property type="component" value="Unassembled WGS sequence"/>
</dbReference>
<feature type="region of interest" description="Disordered" evidence="1">
    <location>
        <begin position="360"/>
        <end position="379"/>
    </location>
</feature>
<evidence type="ECO:0000313" key="3">
    <source>
        <dbReference type="Proteomes" id="UP001159042"/>
    </source>
</evidence>
<organism evidence="2 3">
    <name type="scientific">Exocentrus adspersus</name>
    <dbReference type="NCBI Taxonomy" id="1586481"/>
    <lineage>
        <taxon>Eukaryota</taxon>
        <taxon>Metazoa</taxon>
        <taxon>Ecdysozoa</taxon>
        <taxon>Arthropoda</taxon>
        <taxon>Hexapoda</taxon>
        <taxon>Insecta</taxon>
        <taxon>Pterygota</taxon>
        <taxon>Neoptera</taxon>
        <taxon>Endopterygota</taxon>
        <taxon>Coleoptera</taxon>
        <taxon>Polyphaga</taxon>
        <taxon>Cucujiformia</taxon>
        <taxon>Chrysomeloidea</taxon>
        <taxon>Cerambycidae</taxon>
        <taxon>Lamiinae</taxon>
        <taxon>Acanthocinini</taxon>
        <taxon>Exocentrus</taxon>
    </lineage>
</organism>
<feature type="compositionally biased region" description="Basic residues" evidence="1">
    <location>
        <begin position="188"/>
        <end position="198"/>
    </location>
</feature>
<gene>
    <name evidence="2" type="ORF">NQ315_010486</name>
</gene>
<evidence type="ECO:0000313" key="2">
    <source>
        <dbReference type="EMBL" id="KAJ8921581.1"/>
    </source>
</evidence>
<feature type="compositionally biased region" description="Polar residues" evidence="1">
    <location>
        <begin position="210"/>
        <end position="225"/>
    </location>
</feature>
<protein>
    <submittedName>
        <fullName evidence="2">Uncharacterized protein</fullName>
    </submittedName>
</protein>
<feature type="compositionally biased region" description="Polar residues" evidence="1">
    <location>
        <begin position="168"/>
        <end position="182"/>
    </location>
</feature>
<keyword evidence="3" id="KW-1185">Reference proteome</keyword>
<reference evidence="2 3" key="1">
    <citation type="journal article" date="2023" name="Insect Mol. Biol.">
        <title>Genome sequencing provides insights into the evolution of gene families encoding plant cell wall-degrading enzymes in longhorned beetles.</title>
        <authorList>
            <person name="Shin N.R."/>
            <person name="Okamura Y."/>
            <person name="Kirsch R."/>
            <person name="Pauchet Y."/>
        </authorList>
    </citation>
    <scope>NUCLEOTIDE SEQUENCE [LARGE SCALE GENOMIC DNA]</scope>
    <source>
        <strain evidence="2">EAD_L_NR</strain>
    </source>
</reference>
<comment type="caution">
    <text evidence="2">The sequence shown here is derived from an EMBL/GenBank/DDBJ whole genome shotgun (WGS) entry which is preliminary data.</text>
</comment>
<feature type="region of interest" description="Disordered" evidence="1">
    <location>
        <begin position="79"/>
        <end position="105"/>
    </location>
</feature>
<feature type="compositionally biased region" description="Basic and acidic residues" evidence="1">
    <location>
        <begin position="86"/>
        <end position="99"/>
    </location>
</feature>
<name>A0AAV8W6S6_9CUCU</name>
<feature type="region of interest" description="Disordered" evidence="1">
    <location>
        <begin position="144"/>
        <end position="225"/>
    </location>
</feature>
<feature type="region of interest" description="Disordered" evidence="1">
    <location>
        <begin position="408"/>
        <end position="431"/>
    </location>
</feature>
<evidence type="ECO:0000256" key="1">
    <source>
        <dbReference type="SAM" id="MobiDB-lite"/>
    </source>
</evidence>
<accession>A0AAV8W6S6</accession>